<dbReference type="Proteomes" id="UP000242146">
    <property type="component" value="Unassembled WGS sequence"/>
</dbReference>
<keyword evidence="3" id="KW-1185">Reference proteome</keyword>
<keyword evidence="1" id="KW-0812">Transmembrane</keyword>
<reference evidence="2 3" key="1">
    <citation type="submission" date="2016-07" db="EMBL/GenBank/DDBJ databases">
        <title>Pervasive Adenine N6-methylation of Active Genes in Fungi.</title>
        <authorList>
            <consortium name="DOE Joint Genome Institute"/>
            <person name="Mondo S.J."/>
            <person name="Dannebaum R.O."/>
            <person name="Kuo R.C."/>
            <person name="Labutti K."/>
            <person name="Haridas S."/>
            <person name="Kuo A."/>
            <person name="Salamov A."/>
            <person name="Ahrendt S.R."/>
            <person name="Lipzen A."/>
            <person name="Sullivan W."/>
            <person name="Andreopoulos W.B."/>
            <person name="Clum A."/>
            <person name="Lindquist E."/>
            <person name="Daum C."/>
            <person name="Ramamoorthy G.K."/>
            <person name="Gryganskyi A."/>
            <person name="Culley D."/>
            <person name="Magnuson J.K."/>
            <person name="James T.Y."/>
            <person name="O'Malley M.A."/>
            <person name="Stajich J.E."/>
            <person name="Spatafora J.W."/>
            <person name="Visel A."/>
            <person name="Grigoriev I.V."/>
        </authorList>
    </citation>
    <scope>NUCLEOTIDE SEQUENCE [LARGE SCALE GENOMIC DNA]</scope>
    <source>
        <strain evidence="2 3">NRRL 3301</strain>
    </source>
</reference>
<accession>A0A1X2GB17</accession>
<proteinExistence type="predicted"/>
<organism evidence="2 3">
    <name type="scientific">Hesseltinella vesiculosa</name>
    <dbReference type="NCBI Taxonomy" id="101127"/>
    <lineage>
        <taxon>Eukaryota</taxon>
        <taxon>Fungi</taxon>
        <taxon>Fungi incertae sedis</taxon>
        <taxon>Mucoromycota</taxon>
        <taxon>Mucoromycotina</taxon>
        <taxon>Mucoromycetes</taxon>
        <taxon>Mucorales</taxon>
        <taxon>Cunninghamellaceae</taxon>
        <taxon>Hesseltinella</taxon>
    </lineage>
</organism>
<keyword evidence="1" id="KW-1133">Transmembrane helix</keyword>
<feature type="transmembrane region" description="Helical" evidence="1">
    <location>
        <begin position="69"/>
        <end position="90"/>
    </location>
</feature>
<name>A0A1X2GB17_9FUNG</name>
<evidence type="ECO:0000256" key="1">
    <source>
        <dbReference type="SAM" id="Phobius"/>
    </source>
</evidence>
<dbReference type="EMBL" id="MCGT01000026">
    <property type="protein sequence ID" value="ORX49501.1"/>
    <property type="molecule type" value="Genomic_DNA"/>
</dbReference>
<keyword evidence="1" id="KW-0472">Membrane</keyword>
<sequence>MDVVIAQTVNQFYSLLYNQALAFNITLLPTPAAVATSLTAAGATIYQLCPDGIQLYYDKFVSLPVQSNIIPVFLALVVLYILFSIIMATVRGIFRLVYNFVRFSIIALMIILCLYVGQQYMDQGMPALYGMFDSFVQVSKKAPSLVLQQPQQ</sequence>
<evidence type="ECO:0000313" key="2">
    <source>
        <dbReference type="EMBL" id="ORX49501.1"/>
    </source>
</evidence>
<protein>
    <submittedName>
        <fullName evidence="2">Uncharacterized protein</fullName>
    </submittedName>
</protein>
<evidence type="ECO:0000313" key="3">
    <source>
        <dbReference type="Proteomes" id="UP000242146"/>
    </source>
</evidence>
<dbReference type="AlphaFoldDB" id="A0A1X2GB17"/>
<gene>
    <name evidence="2" type="ORF">DM01DRAFT_1338176</name>
</gene>
<comment type="caution">
    <text evidence="2">The sequence shown here is derived from an EMBL/GenBank/DDBJ whole genome shotgun (WGS) entry which is preliminary data.</text>
</comment>
<dbReference type="OrthoDB" id="2282637at2759"/>
<feature type="transmembrane region" description="Helical" evidence="1">
    <location>
        <begin position="96"/>
        <end position="116"/>
    </location>
</feature>